<feature type="region of interest" description="Disordered" evidence="1">
    <location>
        <begin position="269"/>
        <end position="291"/>
    </location>
</feature>
<evidence type="ECO:0000259" key="2">
    <source>
        <dbReference type="Pfam" id="PF00561"/>
    </source>
</evidence>
<dbReference type="STRING" id="47866.GA0074694_4255"/>
<keyword evidence="3" id="KW-0378">Hydrolase</keyword>
<dbReference type="EMBL" id="FMHU01000002">
    <property type="protein sequence ID" value="SCL25557.1"/>
    <property type="molecule type" value="Genomic_DNA"/>
</dbReference>
<dbReference type="PANTHER" id="PTHR43194">
    <property type="entry name" value="HYDROLASE ALPHA/BETA FOLD FAMILY"/>
    <property type="match status" value="1"/>
</dbReference>
<evidence type="ECO:0000313" key="4">
    <source>
        <dbReference type="Proteomes" id="UP000198906"/>
    </source>
</evidence>
<dbReference type="PANTHER" id="PTHR43194:SF2">
    <property type="entry name" value="PEROXISOMAL MEMBRANE PROTEIN LPX1"/>
    <property type="match status" value="1"/>
</dbReference>
<dbReference type="GO" id="GO:0016787">
    <property type="term" value="F:hydrolase activity"/>
    <property type="evidence" value="ECO:0007669"/>
    <property type="project" value="UniProtKB-KW"/>
</dbReference>
<feature type="compositionally biased region" description="Low complexity" evidence="1">
    <location>
        <begin position="269"/>
        <end position="278"/>
    </location>
</feature>
<gene>
    <name evidence="3" type="ORF">GA0074694_4255</name>
</gene>
<dbReference type="InterPro" id="IPR050228">
    <property type="entry name" value="Carboxylesterase_BioH"/>
</dbReference>
<reference evidence="4" key="1">
    <citation type="submission" date="2016-06" db="EMBL/GenBank/DDBJ databases">
        <authorList>
            <person name="Varghese N."/>
        </authorList>
    </citation>
    <scope>NUCLEOTIDE SEQUENCE [LARGE SCALE GENOMIC DNA]</scope>
    <source>
        <strain evidence="4">DSM 46123</strain>
    </source>
</reference>
<dbReference type="InterPro" id="IPR029058">
    <property type="entry name" value="AB_hydrolase_fold"/>
</dbReference>
<feature type="compositionally biased region" description="Pro residues" evidence="1">
    <location>
        <begin position="282"/>
        <end position="291"/>
    </location>
</feature>
<keyword evidence="4" id="KW-1185">Reference proteome</keyword>
<dbReference type="AlphaFoldDB" id="A0A1C6S7V4"/>
<organism evidence="3 4">
    <name type="scientific">Micromonospora inyonensis</name>
    <dbReference type="NCBI Taxonomy" id="47866"/>
    <lineage>
        <taxon>Bacteria</taxon>
        <taxon>Bacillati</taxon>
        <taxon>Actinomycetota</taxon>
        <taxon>Actinomycetes</taxon>
        <taxon>Micromonosporales</taxon>
        <taxon>Micromonosporaceae</taxon>
        <taxon>Micromonospora</taxon>
    </lineage>
</organism>
<evidence type="ECO:0000313" key="3">
    <source>
        <dbReference type="EMBL" id="SCL25557.1"/>
    </source>
</evidence>
<protein>
    <submittedName>
        <fullName evidence="3">Lysophospholipase, alpha-beta hydrolase superfamily</fullName>
    </submittedName>
</protein>
<accession>A0A1C6S7V4</accession>
<dbReference type="SUPFAM" id="SSF53474">
    <property type="entry name" value="alpha/beta-Hydrolases"/>
    <property type="match status" value="1"/>
</dbReference>
<dbReference type="PRINTS" id="PR00111">
    <property type="entry name" value="ABHYDROLASE"/>
</dbReference>
<dbReference type="Pfam" id="PF00561">
    <property type="entry name" value="Abhydrolase_1"/>
    <property type="match status" value="1"/>
</dbReference>
<evidence type="ECO:0000256" key="1">
    <source>
        <dbReference type="SAM" id="MobiDB-lite"/>
    </source>
</evidence>
<dbReference type="Gene3D" id="3.40.50.1820">
    <property type="entry name" value="alpha/beta hydrolase"/>
    <property type="match status" value="1"/>
</dbReference>
<name>A0A1C6S7V4_9ACTN</name>
<feature type="domain" description="AB hydrolase-1" evidence="2">
    <location>
        <begin position="33"/>
        <end position="166"/>
    </location>
</feature>
<sequence>MSVLRANGLAVHVEQLRPPEAAPGVPGGGPTAVLIHGLATDNLASWYLSMAHPLAAAGLRVIMYDLRGHGKSERPPAGYTLDHFVDDLAALLTVLDVTGPVHLLGNSFGGTIAFGYAARHPEQVAAIAAVESSPPTAAWFGRVAKRLAAAAAQLTDEHVLARISVERGERASRRARTAREVLVATSLTRDLPASRLPAEERIAAVRCPGLWVYGGSSAVVELAPDVERLLPHARIVTVPGQRHSILIDQPDTVRDIVLSWLRQDCGLHPGPADAAAGRDGPDQPPSPVTLH</sequence>
<dbReference type="Proteomes" id="UP000198906">
    <property type="component" value="Unassembled WGS sequence"/>
</dbReference>
<proteinExistence type="predicted"/>
<dbReference type="RefSeq" id="WP_091460944.1">
    <property type="nucleotide sequence ID" value="NZ_FMHU01000002.1"/>
</dbReference>
<dbReference type="InterPro" id="IPR000073">
    <property type="entry name" value="AB_hydrolase_1"/>
</dbReference>